<organism evidence="3">
    <name type="scientific">marine sediment metagenome</name>
    <dbReference type="NCBI Taxonomy" id="412755"/>
    <lineage>
        <taxon>unclassified sequences</taxon>
        <taxon>metagenomes</taxon>
        <taxon>ecological metagenomes</taxon>
    </lineage>
</organism>
<dbReference type="InterPro" id="IPR013154">
    <property type="entry name" value="ADH-like_N"/>
</dbReference>
<dbReference type="PANTHER" id="PTHR44154:SF1">
    <property type="entry name" value="QUINONE OXIDOREDUCTASE"/>
    <property type="match status" value="1"/>
</dbReference>
<proteinExistence type="predicted"/>
<feature type="non-terminal residue" evidence="3">
    <location>
        <position position="161"/>
    </location>
</feature>
<comment type="caution">
    <text evidence="3">The sequence shown here is derived from an EMBL/GenBank/DDBJ whole genome shotgun (WGS) entry which is preliminary data.</text>
</comment>
<name>X1LS32_9ZZZZ</name>
<dbReference type="EMBL" id="BARV01014678">
    <property type="protein sequence ID" value="GAI21898.1"/>
    <property type="molecule type" value="Genomic_DNA"/>
</dbReference>
<dbReference type="Pfam" id="PF08240">
    <property type="entry name" value="ADH_N"/>
    <property type="match status" value="1"/>
</dbReference>
<protein>
    <recommendedName>
        <fullName evidence="2">Alcohol dehydrogenase-like N-terminal domain-containing protein</fullName>
    </recommendedName>
</protein>
<dbReference type="InterPro" id="IPR011032">
    <property type="entry name" value="GroES-like_sf"/>
</dbReference>
<sequence length="161" mass="17193">MKAIVYKKYGPPDVLELEEVEKPTPKDTEVLIKVRATSVNAIDLHFRSGNPFLARIMAGGLLKPKIGILGFDVAGEIESVGRKTQRLKEGDQVYGRVPPGVNGANAEYVCVPEEEVMTKPATITYEEAAAAPASATTALWFLRAGGLQRGQKVLINGASGG</sequence>
<dbReference type="PANTHER" id="PTHR44154">
    <property type="entry name" value="QUINONE OXIDOREDUCTASE"/>
    <property type="match status" value="1"/>
</dbReference>
<reference evidence="3" key="1">
    <citation type="journal article" date="2014" name="Front. Microbiol.">
        <title>High frequency of phylogenetically diverse reductive dehalogenase-homologous genes in deep subseafloor sedimentary metagenomes.</title>
        <authorList>
            <person name="Kawai M."/>
            <person name="Futagami T."/>
            <person name="Toyoda A."/>
            <person name="Takaki Y."/>
            <person name="Nishi S."/>
            <person name="Hori S."/>
            <person name="Arai W."/>
            <person name="Tsubouchi T."/>
            <person name="Morono Y."/>
            <person name="Uchiyama I."/>
            <person name="Ito T."/>
            <person name="Fujiyama A."/>
            <person name="Inagaki F."/>
            <person name="Takami H."/>
        </authorList>
    </citation>
    <scope>NUCLEOTIDE SEQUENCE</scope>
    <source>
        <strain evidence="3">Expedition CK06-06</strain>
    </source>
</reference>
<dbReference type="SUPFAM" id="SSF50129">
    <property type="entry name" value="GroES-like"/>
    <property type="match status" value="1"/>
</dbReference>
<evidence type="ECO:0000259" key="2">
    <source>
        <dbReference type="Pfam" id="PF08240"/>
    </source>
</evidence>
<gene>
    <name evidence="3" type="ORF">S06H3_25494</name>
</gene>
<dbReference type="Gene3D" id="3.40.50.720">
    <property type="entry name" value="NAD(P)-binding Rossmann-like Domain"/>
    <property type="match status" value="1"/>
</dbReference>
<dbReference type="InterPro" id="IPR051603">
    <property type="entry name" value="Zinc-ADH_QOR/CCCR"/>
</dbReference>
<feature type="domain" description="Alcohol dehydrogenase-like N-terminal" evidence="2">
    <location>
        <begin position="27"/>
        <end position="120"/>
    </location>
</feature>
<dbReference type="AlphaFoldDB" id="X1LS32"/>
<accession>X1LS32</accession>
<keyword evidence="1" id="KW-0521">NADP</keyword>
<evidence type="ECO:0000256" key="1">
    <source>
        <dbReference type="ARBA" id="ARBA00022857"/>
    </source>
</evidence>
<evidence type="ECO:0000313" key="3">
    <source>
        <dbReference type="EMBL" id="GAI21898.1"/>
    </source>
</evidence>
<dbReference type="Gene3D" id="3.90.180.10">
    <property type="entry name" value="Medium-chain alcohol dehydrogenases, catalytic domain"/>
    <property type="match status" value="1"/>
</dbReference>